<keyword evidence="3" id="KW-1185">Reference proteome</keyword>
<dbReference type="AlphaFoldDB" id="A0A8W8MQY5"/>
<dbReference type="Proteomes" id="UP000005408">
    <property type="component" value="Unassembled WGS sequence"/>
</dbReference>
<name>A0A8W8MQY5_MAGGI</name>
<evidence type="ECO:0000313" key="2">
    <source>
        <dbReference type="EnsemblMetazoa" id="G33900.1:cds"/>
    </source>
</evidence>
<evidence type="ECO:0000256" key="1">
    <source>
        <dbReference type="SAM" id="SignalP"/>
    </source>
</evidence>
<reference evidence="2" key="1">
    <citation type="submission" date="2022-08" db="UniProtKB">
        <authorList>
            <consortium name="EnsemblMetazoa"/>
        </authorList>
    </citation>
    <scope>IDENTIFICATION</scope>
    <source>
        <strain evidence="2">05x7-T-G4-1.051#20</strain>
    </source>
</reference>
<accession>A0A8W8MQY5</accession>
<feature type="signal peptide" evidence="1">
    <location>
        <begin position="1"/>
        <end position="16"/>
    </location>
</feature>
<keyword evidence="1" id="KW-0732">Signal</keyword>
<proteinExistence type="predicted"/>
<sequence length="85" mass="10280">MRRCFVWNVVCSLLMGRQNFVGIVVPRYPQPPKKQILVLKSSLLRLFRELYLKAQWRVWRNLKKNIPPTLDTNQCRRNEQVNQKK</sequence>
<dbReference type="EnsemblMetazoa" id="G33900.1">
    <property type="protein sequence ID" value="G33900.1:cds"/>
    <property type="gene ID" value="G33900"/>
</dbReference>
<feature type="chain" id="PRO_5036487917" description="Secreted protein" evidence="1">
    <location>
        <begin position="17"/>
        <end position="85"/>
    </location>
</feature>
<evidence type="ECO:0000313" key="3">
    <source>
        <dbReference type="Proteomes" id="UP000005408"/>
    </source>
</evidence>
<evidence type="ECO:0008006" key="4">
    <source>
        <dbReference type="Google" id="ProtNLM"/>
    </source>
</evidence>
<organism evidence="2 3">
    <name type="scientific">Magallana gigas</name>
    <name type="common">Pacific oyster</name>
    <name type="synonym">Crassostrea gigas</name>
    <dbReference type="NCBI Taxonomy" id="29159"/>
    <lineage>
        <taxon>Eukaryota</taxon>
        <taxon>Metazoa</taxon>
        <taxon>Spiralia</taxon>
        <taxon>Lophotrochozoa</taxon>
        <taxon>Mollusca</taxon>
        <taxon>Bivalvia</taxon>
        <taxon>Autobranchia</taxon>
        <taxon>Pteriomorphia</taxon>
        <taxon>Ostreida</taxon>
        <taxon>Ostreoidea</taxon>
        <taxon>Ostreidae</taxon>
        <taxon>Magallana</taxon>
    </lineage>
</organism>
<protein>
    <recommendedName>
        <fullName evidence="4">Secreted protein</fullName>
    </recommendedName>
</protein>